<accession>S7RXP1</accession>
<evidence type="ECO:0000313" key="2">
    <source>
        <dbReference type="EMBL" id="EPQ59700.1"/>
    </source>
</evidence>
<gene>
    <name evidence="2" type="ORF">GLOTRDRAFT_125998</name>
</gene>
<dbReference type="GeneID" id="19301308"/>
<dbReference type="RefSeq" id="XP_007862616.1">
    <property type="nucleotide sequence ID" value="XM_007864425.1"/>
</dbReference>
<reference evidence="2 3" key="1">
    <citation type="journal article" date="2012" name="Science">
        <title>The Paleozoic origin of enzymatic lignin decomposition reconstructed from 31 fungal genomes.</title>
        <authorList>
            <person name="Floudas D."/>
            <person name="Binder M."/>
            <person name="Riley R."/>
            <person name="Barry K."/>
            <person name="Blanchette R.A."/>
            <person name="Henrissat B."/>
            <person name="Martinez A.T."/>
            <person name="Otillar R."/>
            <person name="Spatafora J.W."/>
            <person name="Yadav J.S."/>
            <person name="Aerts A."/>
            <person name="Benoit I."/>
            <person name="Boyd A."/>
            <person name="Carlson A."/>
            <person name="Copeland A."/>
            <person name="Coutinho P.M."/>
            <person name="de Vries R.P."/>
            <person name="Ferreira P."/>
            <person name="Findley K."/>
            <person name="Foster B."/>
            <person name="Gaskell J."/>
            <person name="Glotzer D."/>
            <person name="Gorecki P."/>
            <person name="Heitman J."/>
            <person name="Hesse C."/>
            <person name="Hori C."/>
            <person name="Igarashi K."/>
            <person name="Jurgens J.A."/>
            <person name="Kallen N."/>
            <person name="Kersten P."/>
            <person name="Kohler A."/>
            <person name="Kuees U."/>
            <person name="Kumar T.K.A."/>
            <person name="Kuo A."/>
            <person name="LaButti K."/>
            <person name="Larrondo L.F."/>
            <person name="Lindquist E."/>
            <person name="Ling A."/>
            <person name="Lombard V."/>
            <person name="Lucas S."/>
            <person name="Lundell T."/>
            <person name="Martin R."/>
            <person name="McLaughlin D.J."/>
            <person name="Morgenstern I."/>
            <person name="Morin E."/>
            <person name="Murat C."/>
            <person name="Nagy L.G."/>
            <person name="Nolan M."/>
            <person name="Ohm R.A."/>
            <person name="Patyshakuliyeva A."/>
            <person name="Rokas A."/>
            <person name="Ruiz-Duenas F.J."/>
            <person name="Sabat G."/>
            <person name="Salamov A."/>
            <person name="Samejima M."/>
            <person name="Schmutz J."/>
            <person name="Slot J.C."/>
            <person name="St John F."/>
            <person name="Stenlid J."/>
            <person name="Sun H."/>
            <person name="Sun S."/>
            <person name="Syed K."/>
            <person name="Tsang A."/>
            <person name="Wiebenga A."/>
            <person name="Young D."/>
            <person name="Pisabarro A."/>
            <person name="Eastwood D.C."/>
            <person name="Martin F."/>
            <person name="Cullen D."/>
            <person name="Grigoriev I.V."/>
            <person name="Hibbett D.S."/>
        </authorList>
    </citation>
    <scope>NUCLEOTIDE SEQUENCE [LARGE SCALE GENOMIC DNA]</scope>
    <source>
        <strain evidence="2 3">ATCC 11539</strain>
    </source>
</reference>
<dbReference type="AlphaFoldDB" id="S7RXP1"/>
<feature type="region of interest" description="Disordered" evidence="1">
    <location>
        <begin position="35"/>
        <end position="55"/>
    </location>
</feature>
<sequence>MTVDYRYGIANSSPDLCLPTVYDIEEEREEERASGVTIVLASGGTGKTPKERKRPKVSRLLEDLVFTLKLKCQKLRGTLVHSPKQSLEVDLLS</sequence>
<dbReference type="KEGG" id="gtr:GLOTRDRAFT_125998"/>
<protein>
    <submittedName>
        <fullName evidence="2">Uncharacterized protein</fullName>
    </submittedName>
</protein>
<dbReference type="Proteomes" id="UP000030669">
    <property type="component" value="Unassembled WGS sequence"/>
</dbReference>
<keyword evidence="3" id="KW-1185">Reference proteome</keyword>
<organism evidence="2 3">
    <name type="scientific">Gloeophyllum trabeum (strain ATCC 11539 / FP-39264 / Madison 617)</name>
    <name type="common">Brown rot fungus</name>
    <dbReference type="NCBI Taxonomy" id="670483"/>
    <lineage>
        <taxon>Eukaryota</taxon>
        <taxon>Fungi</taxon>
        <taxon>Dikarya</taxon>
        <taxon>Basidiomycota</taxon>
        <taxon>Agaricomycotina</taxon>
        <taxon>Agaricomycetes</taxon>
        <taxon>Gloeophyllales</taxon>
        <taxon>Gloeophyllaceae</taxon>
        <taxon>Gloeophyllum</taxon>
    </lineage>
</organism>
<dbReference type="OrthoDB" id="10470511at2759"/>
<dbReference type="HOGENOM" id="CLU_2399889_0_0_1"/>
<evidence type="ECO:0000313" key="3">
    <source>
        <dbReference type="Proteomes" id="UP000030669"/>
    </source>
</evidence>
<name>S7RXP1_GLOTA</name>
<dbReference type="EMBL" id="KB469297">
    <property type="protein sequence ID" value="EPQ59700.1"/>
    <property type="molecule type" value="Genomic_DNA"/>
</dbReference>
<evidence type="ECO:0000256" key="1">
    <source>
        <dbReference type="SAM" id="MobiDB-lite"/>
    </source>
</evidence>
<proteinExistence type="predicted"/>